<gene>
    <name evidence="1" type="ORF">EZ313_19330</name>
</gene>
<dbReference type="EMBL" id="SMLM01000003">
    <property type="protein sequence ID" value="TFZ00609.1"/>
    <property type="molecule type" value="Genomic_DNA"/>
</dbReference>
<keyword evidence="2" id="KW-1185">Reference proteome</keyword>
<proteinExistence type="predicted"/>
<organism evidence="1 2">
    <name type="scientific">Ramlibacter henchirensis</name>
    <dbReference type="NCBI Taxonomy" id="204072"/>
    <lineage>
        <taxon>Bacteria</taxon>
        <taxon>Pseudomonadati</taxon>
        <taxon>Pseudomonadota</taxon>
        <taxon>Betaproteobacteria</taxon>
        <taxon>Burkholderiales</taxon>
        <taxon>Comamonadaceae</taxon>
        <taxon>Ramlibacter</taxon>
    </lineage>
</organism>
<sequence length="76" mass="8389">MTYEEPERLALQLQALLERRASLRAILEQLALNSLLTGKERGDIHRVIALIDREMADLRKRLESLSSGPSSGGSGS</sequence>
<dbReference type="AlphaFoldDB" id="A0A4Z0BRK5"/>
<comment type="caution">
    <text evidence="1">The sequence shown here is derived from an EMBL/GenBank/DDBJ whole genome shotgun (WGS) entry which is preliminary data.</text>
</comment>
<evidence type="ECO:0000313" key="1">
    <source>
        <dbReference type="EMBL" id="TFZ00609.1"/>
    </source>
</evidence>
<reference evidence="1 2" key="1">
    <citation type="submission" date="2019-03" db="EMBL/GenBank/DDBJ databases">
        <title>Ramlibacter henchirensis DSM 14656, whole genome shotgun sequence.</title>
        <authorList>
            <person name="Zhang X."/>
            <person name="Feng G."/>
            <person name="Zhu H."/>
        </authorList>
    </citation>
    <scope>NUCLEOTIDE SEQUENCE [LARGE SCALE GENOMIC DNA]</scope>
    <source>
        <strain evidence="1 2">DSM 14656</strain>
    </source>
</reference>
<name>A0A4Z0BRK5_9BURK</name>
<evidence type="ECO:0000313" key="2">
    <source>
        <dbReference type="Proteomes" id="UP000298180"/>
    </source>
</evidence>
<protein>
    <submittedName>
        <fullName evidence="1">Uncharacterized protein</fullName>
    </submittedName>
</protein>
<accession>A0A4Z0BRK5</accession>
<dbReference type="Proteomes" id="UP000298180">
    <property type="component" value="Unassembled WGS sequence"/>
</dbReference>